<dbReference type="Pfam" id="PF01095">
    <property type="entry name" value="Pectinesterase"/>
    <property type="match status" value="1"/>
</dbReference>
<proteinExistence type="inferred from homology"/>
<protein>
    <submittedName>
        <fullName evidence="8">PelA/Pel-15E family pectate lyase</fullName>
    </submittedName>
</protein>
<accession>A0A841GP45</accession>
<evidence type="ECO:0000256" key="3">
    <source>
        <dbReference type="ARBA" id="ARBA00023085"/>
    </source>
</evidence>
<dbReference type="InterPro" id="IPR000070">
    <property type="entry name" value="Pectinesterase_cat"/>
</dbReference>
<dbReference type="PANTHER" id="PTHR31321">
    <property type="entry name" value="ACYL-COA THIOESTER HYDROLASE YBHC-RELATED"/>
    <property type="match status" value="1"/>
</dbReference>
<dbReference type="GO" id="GO:0030599">
    <property type="term" value="F:pectinesterase activity"/>
    <property type="evidence" value="ECO:0007669"/>
    <property type="project" value="InterPro"/>
</dbReference>
<dbReference type="InterPro" id="IPR011050">
    <property type="entry name" value="Pectin_lyase_fold/virulence"/>
</dbReference>
<dbReference type="InterPro" id="IPR012334">
    <property type="entry name" value="Pectin_lyas_fold"/>
</dbReference>
<dbReference type="Proteomes" id="UP000582837">
    <property type="component" value="Unassembled WGS sequence"/>
</dbReference>
<dbReference type="NCBIfam" id="TIGR02474">
    <property type="entry name" value="pec_lyase"/>
    <property type="match status" value="1"/>
</dbReference>
<feature type="active site" evidence="4">
    <location>
        <position position="599"/>
    </location>
</feature>
<evidence type="ECO:0000256" key="4">
    <source>
        <dbReference type="PROSITE-ProRule" id="PRU10040"/>
    </source>
</evidence>
<organism evidence="8 9">
    <name type="scientific">Longimicrobium terrae</name>
    <dbReference type="NCBI Taxonomy" id="1639882"/>
    <lineage>
        <taxon>Bacteria</taxon>
        <taxon>Pseudomonadati</taxon>
        <taxon>Gemmatimonadota</taxon>
        <taxon>Longimicrobiia</taxon>
        <taxon>Longimicrobiales</taxon>
        <taxon>Longimicrobiaceae</taxon>
        <taxon>Longimicrobium</taxon>
    </lineage>
</organism>
<evidence type="ECO:0000313" key="8">
    <source>
        <dbReference type="EMBL" id="MBB6069102.1"/>
    </source>
</evidence>
<evidence type="ECO:0000259" key="7">
    <source>
        <dbReference type="Pfam" id="PF01095"/>
    </source>
</evidence>
<dbReference type="AlphaFoldDB" id="A0A841GP45"/>
<dbReference type="InterPro" id="IPR012669">
    <property type="entry name" value="Pectate_lyase"/>
</dbReference>
<keyword evidence="2" id="KW-0378">Hydrolase</keyword>
<dbReference type="Gene3D" id="2.160.20.10">
    <property type="entry name" value="Single-stranded right-handed beta-helix, Pectin lyase-like"/>
    <property type="match status" value="1"/>
</dbReference>
<evidence type="ECO:0000313" key="9">
    <source>
        <dbReference type="Proteomes" id="UP000582837"/>
    </source>
</evidence>
<keyword evidence="3" id="KW-0063">Aspartyl esterase</keyword>
<dbReference type="GO" id="GO:0042545">
    <property type="term" value="P:cell wall modification"/>
    <property type="evidence" value="ECO:0007669"/>
    <property type="project" value="InterPro"/>
</dbReference>
<keyword evidence="6" id="KW-0732">Signal</keyword>
<sequence>MTVRSAAFRLLIPALAAAGMITRSAAAQPPVEGPAQPLAAERIAALSATERTAWQTYLRASRAAMAADRAALAAERRRASPTSAPNGPDLSGFDERPDSWFAGDEARRLANAIASYQTPNGGWSKHINFTAGPRRPGQSYAPGESWHYVGTFDNGATTTHLRFLARVMAANGSSVHRAAYLRGVDYVLAAQFPNGCWPQVYPLEGGYHDAATFNDDAMLRILRFLGEVADGQPGFVPSATRERARHAVALGTECILASQVIVDGRRTGWGAQHDPLTLAPIGARRYEHASLSGKEGAAIFRWLMEMERPYERVQTAVRGAAAWLREQMLWGYTRQPGRPPVVTPGAGPLWARFYEVGTNRPIFSNRDGVIRYDWRELADSAWGYGWFTDEPIRALAEYDNRWSREHSGSPIAPAPARAANAIVDAAYRGMDGERRGGIRTYRSIGAALEAATPSSDTPWTIRVRDGRYREKLSVTKPNIHLMGESRRGTVLTFDAAAGQPSPGGWTYGTRGSFTLRIAAPGFRLEGMTVENAYDLPANAALAEDDPAKLRGTQAVAVMLDEGNDRAVFRDCAITGYQDTLFPNAGRSYFNGCEIVGSVDFIFGWGRALFEDCDIISRDRGSSTNNGYVTAPSTAITQPYGFVFLGGRLRKENPSMAPGSVTLGRPWHPSGKPDAIGSAVFINVWMDNHIAERGWDPMNSTDAAGRRVENQPEDARFYEFGSTGPGAAINPRRRQLTATEAAAVTAAEVFDGWIP</sequence>
<evidence type="ECO:0000256" key="2">
    <source>
        <dbReference type="ARBA" id="ARBA00022801"/>
    </source>
</evidence>
<dbReference type="Pfam" id="PF09492">
    <property type="entry name" value="Pec_lyase"/>
    <property type="match status" value="1"/>
</dbReference>
<comment type="caution">
    <text evidence="8">The sequence shown here is derived from an EMBL/GenBank/DDBJ whole genome shotgun (WGS) entry which is preliminary data.</text>
</comment>
<name>A0A841GP45_9BACT</name>
<dbReference type="GO" id="GO:0016829">
    <property type="term" value="F:lyase activity"/>
    <property type="evidence" value="ECO:0007669"/>
    <property type="project" value="UniProtKB-KW"/>
</dbReference>
<evidence type="ECO:0000256" key="6">
    <source>
        <dbReference type="SAM" id="SignalP"/>
    </source>
</evidence>
<dbReference type="GO" id="GO:0009279">
    <property type="term" value="C:cell outer membrane"/>
    <property type="evidence" value="ECO:0007669"/>
    <property type="project" value="TreeGrafter"/>
</dbReference>
<dbReference type="Gene3D" id="1.50.10.20">
    <property type="match status" value="1"/>
</dbReference>
<feature type="region of interest" description="Disordered" evidence="5">
    <location>
        <begin position="74"/>
        <end position="97"/>
    </location>
</feature>
<evidence type="ECO:0000256" key="5">
    <source>
        <dbReference type="SAM" id="MobiDB-lite"/>
    </source>
</evidence>
<keyword evidence="9" id="KW-1185">Reference proteome</keyword>
<comment type="similarity">
    <text evidence="1">Belongs to the pectinesterase family.</text>
</comment>
<dbReference type="SUPFAM" id="SSF81853">
    <property type="entry name" value="Family 10 polysaccharide lyase"/>
    <property type="match status" value="1"/>
</dbReference>
<dbReference type="InterPro" id="IPR033131">
    <property type="entry name" value="Pectinesterase_Asp_AS"/>
</dbReference>
<reference evidence="8 9" key="1">
    <citation type="submission" date="2020-08" db="EMBL/GenBank/DDBJ databases">
        <title>Genomic Encyclopedia of Type Strains, Phase IV (KMG-IV): sequencing the most valuable type-strain genomes for metagenomic binning, comparative biology and taxonomic classification.</title>
        <authorList>
            <person name="Goeker M."/>
        </authorList>
    </citation>
    <scope>NUCLEOTIDE SEQUENCE [LARGE SCALE GENOMIC DNA]</scope>
    <source>
        <strain evidence="8 9">DSM 29007</strain>
    </source>
</reference>
<feature type="domain" description="Pectinesterase catalytic" evidence="7">
    <location>
        <begin position="437"/>
        <end position="732"/>
    </location>
</feature>
<keyword evidence="8" id="KW-0456">Lyase</keyword>
<dbReference type="EMBL" id="JACHIA010000001">
    <property type="protein sequence ID" value="MBB6069102.1"/>
    <property type="molecule type" value="Genomic_DNA"/>
</dbReference>
<dbReference type="SUPFAM" id="SSF51126">
    <property type="entry name" value="Pectin lyase-like"/>
    <property type="match status" value="1"/>
</dbReference>
<feature type="signal peptide" evidence="6">
    <location>
        <begin position="1"/>
        <end position="27"/>
    </location>
</feature>
<dbReference type="PROSITE" id="PS00503">
    <property type="entry name" value="PECTINESTERASE_2"/>
    <property type="match status" value="1"/>
</dbReference>
<gene>
    <name evidence="8" type="ORF">HNQ61_000713</name>
</gene>
<feature type="chain" id="PRO_5032570245" evidence="6">
    <location>
        <begin position="28"/>
        <end position="754"/>
    </location>
</feature>
<evidence type="ECO:0000256" key="1">
    <source>
        <dbReference type="ARBA" id="ARBA00008891"/>
    </source>
</evidence>
<dbReference type="PANTHER" id="PTHR31321:SF57">
    <property type="entry name" value="PECTINESTERASE 53-RELATED"/>
    <property type="match status" value="1"/>
</dbReference>
<dbReference type="RefSeq" id="WP_170031910.1">
    <property type="nucleotide sequence ID" value="NZ_JABDTL010000001.1"/>
</dbReference>